<accession>A0A401JF13</accession>
<keyword evidence="3" id="KW-1185">Reference proteome</keyword>
<evidence type="ECO:0000313" key="2">
    <source>
        <dbReference type="EMBL" id="GBL46206.1"/>
    </source>
</evidence>
<reference evidence="2 3" key="1">
    <citation type="journal article" date="2019" name="Front. Microbiol.">
        <title>Genomes of Neutrophilic Sulfur-Oxidizing Chemolithoautotrophs Representing 9 Proteobacterial Species From 8 Genera.</title>
        <authorList>
            <person name="Watanabe T."/>
            <person name="Kojima H."/>
            <person name="Umezawa K."/>
            <person name="Hori C."/>
            <person name="Takasuka T.E."/>
            <person name="Kato Y."/>
            <person name="Fukui M."/>
        </authorList>
    </citation>
    <scope>NUCLEOTIDE SEQUENCE [LARGE SCALE GENOMIC DNA]</scope>
    <source>
        <strain evidence="2 3">TTN</strain>
    </source>
</reference>
<organism evidence="2 3">
    <name type="scientific">Sulfuriferula multivorans</name>
    <dbReference type="NCBI Taxonomy" id="1559896"/>
    <lineage>
        <taxon>Bacteria</taxon>
        <taxon>Pseudomonadati</taxon>
        <taxon>Pseudomonadota</taxon>
        <taxon>Betaproteobacteria</taxon>
        <taxon>Nitrosomonadales</taxon>
        <taxon>Sulfuricellaceae</taxon>
        <taxon>Sulfuriferula</taxon>
    </lineage>
</organism>
<evidence type="ECO:0000313" key="3">
    <source>
        <dbReference type="Proteomes" id="UP000286806"/>
    </source>
</evidence>
<name>A0A401JF13_9PROT</name>
<dbReference type="InterPro" id="IPR041049">
    <property type="entry name" value="DUF5615"/>
</dbReference>
<proteinExistence type="predicted"/>
<dbReference type="Pfam" id="PF18480">
    <property type="entry name" value="DUF5615"/>
    <property type="match status" value="1"/>
</dbReference>
<dbReference type="EMBL" id="BGOW01000017">
    <property type="protein sequence ID" value="GBL46206.1"/>
    <property type="molecule type" value="Genomic_DNA"/>
</dbReference>
<dbReference type="AlphaFoldDB" id="A0A401JF13"/>
<comment type="caution">
    <text evidence="2">The sequence shown here is derived from an EMBL/GenBank/DDBJ whole genome shotgun (WGS) entry which is preliminary data.</text>
</comment>
<evidence type="ECO:0000259" key="1">
    <source>
        <dbReference type="Pfam" id="PF18480"/>
    </source>
</evidence>
<sequence length="111" mass="12107">MLRFLVDAQLPPALARKLTALGHKAIHVLDVDLLEASDSKIWDYALADGAVIITKDEDFAIRASVSKNAPAIAWVRIGNCPNEKLLAWFERELPAVIAAFEAGNRLVEISG</sequence>
<dbReference type="Proteomes" id="UP000286806">
    <property type="component" value="Unassembled WGS sequence"/>
</dbReference>
<dbReference type="RefSeq" id="WP_223247776.1">
    <property type="nucleotide sequence ID" value="NZ_BGOW01000017.1"/>
</dbReference>
<feature type="domain" description="DUF5615" evidence="1">
    <location>
        <begin position="3"/>
        <end position="107"/>
    </location>
</feature>
<protein>
    <recommendedName>
        <fullName evidence="1">DUF5615 domain-containing protein</fullName>
    </recommendedName>
</protein>
<gene>
    <name evidence="2" type="ORF">SFMTTN_2019</name>
</gene>